<dbReference type="RefSeq" id="XP_066931033.1">
    <property type="nucleotide sequence ID" value="XM_067074932.1"/>
</dbReference>
<dbReference type="Proteomes" id="UP000594262">
    <property type="component" value="Unplaced"/>
</dbReference>
<feature type="signal peptide" evidence="1">
    <location>
        <begin position="1"/>
        <end position="19"/>
    </location>
</feature>
<dbReference type="GeneID" id="136818600"/>
<evidence type="ECO:0000313" key="3">
    <source>
        <dbReference type="Proteomes" id="UP000594262"/>
    </source>
</evidence>
<name>A0A7M5X667_9CNID</name>
<accession>A0A7M5X667</accession>
<evidence type="ECO:0000256" key="1">
    <source>
        <dbReference type="SAM" id="SignalP"/>
    </source>
</evidence>
<sequence>MRTKFLLVIIICIAASCKSTQIINIGVDGEKCIKEAGPSEKSLTECVVFCRALKCLSALMENGKCFCTNEECGSNKVTNSEASAMLYLSRLKVMTPQPICYQGNNKKYAAFKVKHDGLIKYFKLIHINGSIECMPGSTGRWGCSPLFTTDWVMTIMTDADNQIITSTTLEGSHDVFQIPNFDGENSDHLTFTSDDPLRVVVGDEFRVWHTQDLNDFKADNNFGSHCIQVYAKYC</sequence>
<feature type="chain" id="PRO_5029786941" description="Cnidarian restricted protein" evidence="1">
    <location>
        <begin position="20"/>
        <end position="234"/>
    </location>
</feature>
<dbReference type="EnsemblMetazoa" id="CLYHEMT018578.1">
    <property type="protein sequence ID" value="CLYHEMP018578.1"/>
    <property type="gene ID" value="CLYHEMG018578"/>
</dbReference>
<dbReference type="OrthoDB" id="5979802at2759"/>
<dbReference type="PROSITE" id="PS51257">
    <property type="entry name" value="PROKAR_LIPOPROTEIN"/>
    <property type="match status" value="1"/>
</dbReference>
<proteinExistence type="predicted"/>
<keyword evidence="1" id="KW-0732">Signal</keyword>
<evidence type="ECO:0000313" key="2">
    <source>
        <dbReference type="EnsemblMetazoa" id="CLYHEMP018578.1"/>
    </source>
</evidence>
<reference evidence="2" key="1">
    <citation type="submission" date="2021-01" db="UniProtKB">
        <authorList>
            <consortium name="EnsemblMetazoa"/>
        </authorList>
    </citation>
    <scope>IDENTIFICATION</scope>
</reference>
<keyword evidence="3" id="KW-1185">Reference proteome</keyword>
<organism evidence="2 3">
    <name type="scientific">Clytia hemisphaerica</name>
    <dbReference type="NCBI Taxonomy" id="252671"/>
    <lineage>
        <taxon>Eukaryota</taxon>
        <taxon>Metazoa</taxon>
        <taxon>Cnidaria</taxon>
        <taxon>Hydrozoa</taxon>
        <taxon>Hydroidolina</taxon>
        <taxon>Leptothecata</taxon>
        <taxon>Obeliida</taxon>
        <taxon>Clytiidae</taxon>
        <taxon>Clytia</taxon>
    </lineage>
</organism>
<evidence type="ECO:0008006" key="4">
    <source>
        <dbReference type="Google" id="ProtNLM"/>
    </source>
</evidence>
<protein>
    <recommendedName>
        <fullName evidence="4">Cnidarian restricted protein</fullName>
    </recommendedName>
</protein>
<dbReference type="AlphaFoldDB" id="A0A7M5X667"/>